<protein>
    <submittedName>
        <fullName evidence="2">Homing endonuclease</fullName>
    </submittedName>
</protein>
<sequence length="355" mass="42022">MDYQKIYNDIINNAKNRNINSHQYFEMHHIIPKCIGGKNDNGNLVQLTLREHFICHALLVKIYPNNNSLKCALWIICTTTLEAKKEYITNNIKYKNNIPINNRVKHFLNDFEKHINISSRDYEYCRTLYYITLKDKKNKKRTIEQCKKISDATKHAMQDPSRVQLRRKGVLGSKFYYDLITNKSYKWFPGDPDIDLNKYAWGRGKKMSLKSKTLMSENLSKYKKVYYYNDNLKSSTCFCKDQIKILPDSWHLGRKYGGYNKMKTFIIPLLRNVHFKLVCNQHFIDNIFYHINLLNKQEISIGILMINEKILSALIQKNIDINDEKYITIIYNNILNNISQIKTINNSVYLNSENI</sequence>
<evidence type="ECO:0000313" key="3">
    <source>
        <dbReference type="Proteomes" id="UP001348805"/>
    </source>
</evidence>
<dbReference type="SMART" id="SM00507">
    <property type="entry name" value="HNHc"/>
    <property type="match status" value="1"/>
</dbReference>
<proteinExistence type="predicted"/>
<evidence type="ECO:0000259" key="1">
    <source>
        <dbReference type="SMART" id="SM00507"/>
    </source>
</evidence>
<keyword evidence="3" id="KW-1185">Reference proteome</keyword>
<evidence type="ECO:0000313" key="2">
    <source>
        <dbReference type="EMBL" id="WQJ51525.1"/>
    </source>
</evidence>
<organism evidence="2 3">
    <name type="scientific">phage Lak_Megaphage_RVC_AP3_GC26</name>
    <dbReference type="NCBI Taxonomy" id="3109225"/>
    <lineage>
        <taxon>Viruses</taxon>
        <taxon>Duplodnaviria</taxon>
        <taxon>Heunggongvirae</taxon>
        <taxon>Uroviricota</taxon>
        <taxon>Caudoviricetes</taxon>
        <taxon>Caudoviricetes code 15 clade</taxon>
    </lineage>
</organism>
<dbReference type="CDD" id="cd00085">
    <property type="entry name" value="HNHc"/>
    <property type="match status" value="1"/>
</dbReference>
<reference evidence="2 3" key="1">
    <citation type="submission" date="2023-11" db="EMBL/GenBank/DDBJ databases">
        <authorList>
            <person name="Cook R."/>
            <person name="Crisci M."/>
            <person name="Pye H."/>
            <person name="Adriaenssens E."/>
            <person name="Santini J."/>
        </authorList>
    </citation>
    <scope>NUCLEOTIDE SEQUENCE [LARGE SCALE GENOMIC DNA]</scope>
    <source>
        <strain evidence="2">Lak_Megaphage_RVC_AP3_GC26</strain>
    </source>
</reference>
<keyword evidence="2" id="KW-0540">Nuclease</keyword>
<dbReference type="Proteomes" id="UP001348805">
    <property type="component" value="Segment"/>
</dbReference>
<dbReference type="GO" id="GO:0004519">
    <property type="term" value="F:endonuclease activity"/>
    <property type="evidence" value="ECO:0007669"/>
    <property type="project" value="UniProtKB-KW"/>
</dbReference>
<keyword evidence="2" id="KW-0255">Endonuclease</keyword>
<keyword evidence="2" id="KW-0378">Hydrolase</keyword>
<dbReference type="EMBL" id="OR769219">
    <property type="protein sequence ID" value="WQJ51525.1"/>
    <property type="molecule type" value="Genomic_DNA"/>
</dbReference>
<accession>A0ABZ0Z3C0</accession>
<feature type="domain" description="HNH nuclease" evidence="1">
    <location>
        <begin position="5"/>
        <end position="53"/>
    </location>
</feature>
<name>A0ABZ0Z3C0_9CAUD</name>
<dbReference type="InterPro" id="IPR003615">
    <property type="entry name" value="HNH_nuc"/>
</dbReference>